<protein>
    <submittedName>
        <fullName evidence="2">Uncharacterized protein</fullName>
    </submittedName>
</protein>
<dbReference type="InterPro" id="IPR032801">
    <property type="entry name" value="PXL2A/B/C"/>
</dbReference>
<feature type="compositionally biased region" description="Basic and acidic residues" evidence="1">
    <location>
        <begin position="133"/>
        <end position="148"/>
    </location>
</feature>
<evidence type="ECO:0000313" key="2">
    <source>
        <dbReference type="EMBL" id="KNC51661.1"/>
    </source>
</evidence>
<dbReference type="Proteomes" id="UP000054408">
    <property type="component" value="Unassembled WGS sequence"/>
</dbReference>
<evidence type="ECO:0000256" key="1">
    <source>
        <dbReference type="SAM" id="MobiDB-lite"/>
    </source>
</evidence>
<dbReference type="RefSeq" id="XP_013755797.1">
    <property type="nucleotide sequence ID" value="XM_013900343.1"/>
</dbReference>
<sequence length="148" mass="16088">MGVRLVGVGVETFGYKDFYDGNFWAGELFVNEGKTIHKALRLAKKGITSGFGLFNSTARKRIKESKDRGFEGNLKGDGFQLGGTFVFDIGGDLLYEFRQENYGEHAPLGDILEALGGNAADAPDTSDISAPEPRSESECPGDKEELML</sequence>
<accession>A0A0L0DHT2</accession>
<dbReference type="AlphaFoldDB" id="A0A0L0DHT2"/>
<feature type="region of interest" description="Disordered" evidence="1">
    <location>
        <begin position="116"/>
        <end position="148"/>
    </location>
</feature>
<dbReference type="eggNOG" id="KOG4498">
    <property type="taxonomic scope" value="Eukaryota"/>
</dbReference>
<organism evidence="2 3">
    <name type="scientific">Thecamonas trahens ATCC 50062</name>
    <dbReference type="NCBI Taxonomy" id="461836"/>
    <lineage>
        <taxon>Eukaryota</taxon>
        <taxon>Apusozoa</taxon>
        <taxon>Apusomonadida</taxon>
        <taxon>Apusomonadidae</taxon>
        <taxon>Thecamonas</taxon>
    </lineage>
</organism>
<dbReference type="STRING" id="461836.A0A0L0DHT2"/>
<gene>
    <name evidence="2" type="ORF">AMSG_07723</name>
</gene>
<proteinExistence type="predicted"/>
<dbReference type="PANTHER" id="PTHR28630">
    <property type="match status" value="1"/>
</dbReference>
<dbReference type="EMBL" id="GL349469">
    <property type="protein sequence ID" value="KNC51661.1"/>
    <property type="molecule type" value="Genomic_DNA"/>
</dbReference>
<keyword evidence="3" id="KW-1185">Reference proteome</keyword>
<dbReference type="Pfam" id="PF13911">
    <property type="entry name" value="AhpC-TSA_2"/>
    <property type="match status" value="1"/>
</dbReference>
<dbReference type="OrthoDB" id="40334at2759"/>
<dbReference type="PANTHER" id="PTHR28630:SF3">
    <property type="entry name" value="PEROXIREDOXIN-LIKE 2C"/>
    <property type="match status" value="1"/>
</dbReference>
<name>A0A0L0DHT2_THETB</name>
<evidence type="ECO:0000313" key="3">
    <source>
        <dbReference type="Proteomes" id="UP000054408"/>
    </source>
</evidence>
<reference evidence="2 3" key="1">
    <citation type="submission" date="2010-05" db="EMBL/GenBank/DDBJ databases">
        <title>The Genome Sequence of Thecamonas trahens ATCC 50062.</title>
        <authorList>
            <consortium name="The Broad Institute Genome Sequencing Platform"/>
            <person name="Russ C."/>
            <person name="Cuomo C."/>
            <person name="Shea T."/>
            <person name="Young S.K."/>
            <person name="Zeng Q."/>
            <person name="Koehrsen M."/>
            <person name="Haas B."/>
            <person name="Borodovsky M."/>
            <person name="Guigo R."/>
            <person name="Alvarado L."/>
            <person name="Berlin A."/>
            <person name="Bochicchio J."/>
            <person name="Borenstein D."/>
            <person name="Chapman S."/>
            <person name="Chen Z."/>
            <person name="Freedman E."/>
            <person name="Gellesch M."/>
            <person name="Goldberg J."/>
            <person name="Griggs A."/>
            <person name="Gujja S."/>
            <person name="Heilman E."/>
            <person name="Heiman D."/>
            <person name="Hepburn T."/>
            <person name="Howarth C."/>
            <person name="Jen D."/>
            <person name="Larson L."/>
            <person name="Mehta T."/>
            <person name="Park D."/>
            <person name="Pearson M."/>
            <person name="Roberts A."/>
            <person name="Saif S."/>
            <person name="Shenoy N."/>
            <person name="Sisk P."/>
            <person name="Stolte C."/>
            <person name="Sykes S."/>
            <person name="Thomson T."/>
            <person name="Walk T."/>
            <person name="White J."/>
            <person name="Yandava C."/>
            <person name="Burger G."/>
            <person name="Gray M.W."/>
            <person name="Holland P.W.H."/>
            <person name="King N."/>
            <person name="Lang F.B.F."/>
            <person name="Roger A.J."/>
            <person name="Ruiz-Trillo I."/>
            <person name="Lander E."/>
            <person name="Nusbaum C."/>
        </authorList>
    </citation>
    <scope>NUCLEOTIDE SEQUENCE [LARGE SCALE GENOMIC DNA]</scope>
    <source>
        <strain evidence="2 3">ATCC 50062</strain>
    </source>
</reference>
<dbReference type="GeneID" id="25566581"/>